<keyword evidence="3" id="KW-1185">Reference proteome</keyword>
<dbReference type="Proteomes" id="UP001595833">
    <property type="component" value="Unassembled WGS sequence"/>
</dbReference>
<dbReference type="Pfam" id="PF04149">
    <property type="entry name" value="DUF397"/>
    <property type="match status" value="1"/>
</dbReference>
<proteinExistence type="predicted"/>
<evidence type="ECO:0000313" key="2">
    <source>
        <dbReference type="EMBL" id="MFC5054841.1"/>
    </source>
</evidence>
<dbReference type="RefSeq" id="WP_344033851.1">
    <property type="nucleotide sequence ID" value="NZ_BAAAKE010000001.1"/>
</dbReference>
<gene>
    <name evidence="2" type="ORF">ACFPFM_13870</name>
</gene>
<reference evidence="3" key="1">
    <citation type="journal article" date="2019" name="Int. J. Syst. Evol. Microbiol.">
        <title>The Global Catalogue of Microorganisms (GCM) 10K type strain sequencing project: providing services to taxonomists for standard genome sequencing and annotation.</title>
        <authorList>
            <consortium name="The Broad Institute Genomics Platform"/>
            <consortium name="The Broad Institute Genome Sequencing Center for Infectious Disease"/>
            <person name="Wu L."/>
            <person name="Ma J."/>
        </authorList>
    </citation>
    <scope>NUCLEOTIDE SEQUENCE [LARGE SCALE GENOMIC DNA]</scope>
    <source>
        <strain evidence="3">KCTC 12848</strain>
    </source>
</reference>
<comment type="caution">
    <text evidence="2">The sequence shown here is derived from an EMBL/GenBank/DDBJ whole genome shotgun (WGS) entry which is preliminary data.</text>
</comment>
<name>A0ABV9XX17_9PSEU</name>
<protein>
    <submittedName>
        <fullName evidence="2">DUF397 domain-containing protein</fullName>
    </submittedName>
</protein>
<sequence>MTAQVHNGMPAADLVGVEWRKSARSGALGNCVELATLIDGSVALRNSRFPEGPALVYTRAEIAAFVAGARDGEFDDLVG</sequence>
<evidence type="ECO:0000313" key="3">
    <source>
        <dbReference type="Proteomes" id="UP001595833"/>
    </source>
</evidence>
<dbReference type="InterPro" id="IPR007278">
    <property type="entry name" value="DUF397"/>
</dbReference>
<evidence type="ECO:0000259" key="1">
    <source>
        <dbReference type="Pfam" id="PF04149"/>
    </source>
</evidence>
<accession>A0ABV9XX17</accession>
<organism evidence="2 3">
    <name type="scientific">Saccharothrix xinjiangensis</name>
    <dbReference type="NCBI Taxonomy" id="204798"/>
    <lineage>
        <taxon>Bacteria</taxon>
        <taxon>Bacillati</taxon>
        <taxon>Actinomycetota</taxon>
        <taxon>Actinomycetes</taxon>
        <taxon>Pseudonocardiales</taxon>
        <taxon>Pseudonocardiaceae</taxon>
        <taxon>Saccharothrix</taxon>
    </lineage>
</organism>
<feature type="domain" description="DUF397" evidence="1">
    <location>
        <begin position="18"/>
        <end position="70"/>
    </location>
</feature>
<dbReference type="EMBL" id="JBHSJB010000011">
    <property type="protein sequence ID" value="MFC5054841.1"/>
    <property type="molecule type" value="Genomic_DNA"/>
</dbReference>